<dbReference type="GO" id="GO:0000390">
    <property type="term" value="P:spliceosomal complex disassembly"/>
    <property type="evidence" value="ECO:0007669"/>
    <property type="project" value="InterPro"/>
</dbReference>
<dbReference type="Pfam" id="PF15458">
    <property type="entry name" value="NTR2"/>
    <property type="match status" value="1"/>
</dbReference>
<reference evidence="5" key="1">
    <citation type="journal article" date="2020" name="bioRxiv">
        <title>Whole genome comparisons of ergot fungi reveals the divergence and evolution of species within the genus Claviceps are the result of varying mechanisms driving genome evolution and host range expansion.</title>
        <authorList>
            <person name="Wyka S.A."/>
            <person name="Mondo S.J."/>
            <person name="Liu M."/>
            <person name="Dettman J."/>
            <person name="Nalam V."/>
            <person name="Broders K.D."/>
        </authorList>
    </citation>
    <scope>NUCLEOTIDE SEQUENCE</scope>
    <source>
        <strain evidence="5">CCC 489</strain>
    </source>
</reference>
<proteinExistence type="predicted"/>
<keyword evidence="2" id="KW-0539">Nucleus</keyword>
<keyword evidence="6" id="KW-1185">Reference proteome</keyword>
<accession>A0A8K0J9C5</accession>
<feature type="compositionally biased region" description="Polar residues" evidence="4">
    <location>
        <begin position="23"/>
        <end position="32"/>
    </location>
</feature>
<feature type="compositionally biased region" description="Basic and acidic residues" evidence="4">
    <location>
        <begin position="340"/>
        <end position="350"/>
    </location>
</feature>
<dbReference type="PANTHER" id="PTHR12214">
    <property type="entry name" value="GC-RICH SEQUENCE DNA-BINDING FACTOR"/>
    <property type="match status" value="1"/>
</dbReference>
<evidence type="ECO:0000256" key="1">
    <source>
        <dbReference type="ARBA" id="ARBA00004123"/>
    </source>
</evidence>
<feature type="region of interest" description="Disordered" evidence="4">
    <location>
        <begin position="152"/>
        <end position="195"/>
    </location>
</feature>
<comment type="caution">
    <text evidence="5">The sequence shown here is derived from an EMBL/GenBank/DDBJ whole genome shotgun (WGS) entry which is preliminary data.</text>
</comment>
<evidence type="ECO:0000256" key="2">
    <source>
        <dbReference type="ARBA" id="ARBA00023242"/>
    </source>
</evidence>
<dbReference type="GO" id="GO:0003677">
    <property type="term" value="F:DNA binding"/>
    <property type="evidence" value="ECO:0007669"/>
    <property type="project" value="InterPro"/>
</dbReference>
<sequence length="467" mass="51078">MASFAAKRKARVIKVDEEDVSHDNSPLSTDSPDTTKELDTPILATKLSRKPFRQSGLRKAVNANDESGADATSGRADADEEDDGPVVVRPSINRAGSTKQKKKAGKSRLSFGGDTDHGEEGEFATPQKAGLGKRALENSAVRRGIAFRTLPSRSAEEVEDDRPRYSKEYLEELQSSTPSTPRDISTLPPTDGEDMEIDASELDGAVVVEYSGAASPISSTQILSEAEIREKKERRARLAQEHDVLSLDDDDSTMFSRKKEDEGRLLAEDEDLGEGFDNYVEDGGLSLGKRAERERRKKDRQQMAELITAAEGHSSDDSSDSEAERRIAYEASQSKAGLDGLKKPRQDASRDLLQVPPKITPLPSISECLARLQTTLKAMESDIKSKTTHLEQLRKEREEIEKRKIEVQSLLDETGKKYQEAMGRGNTEPGDTGTTGGSNGGLVGERGLDNLGTTPIRASQTEKMDLT</sequence>
<protein>
    <recommendedName>
        <fullName evidence="7">Nineteen complex-related protein 2-domain-containing protein</fullName>
    </recommendedName>
</protein>
<comment type="subcellular location">
    <subcellularLocation>
        <location evidence="1">Nucleus</location>
    </subcellularLocation>
</comment>
<dbReference type="AlphaFoldDB" id="A0A8K0J9C5"/>
<feature type="compositionally biased region" description="Gly residues" evidence="4">
    <location>
        <begin position="433"/>
        <end position="444"/>
    </location>
</feature>
<feature type="compositionally biased region" description="Basic and acidic residues" evidence="4">
    <location>
        <begin position="234"/>
        <end position="245"/>
    </location>
</feature>
<name>A0A8K0J9C5_9HYPO</name>
<feature type="region of interest" description="Disordered" evidence="4">
    <location>
        <begin position="1"/>
        <end position="136"/>
    </location>
</feature>
<dbReference type="InterPro" id="IPR012890">
    <property type="entry name" value="GCFC2-like"/>
</dbReference>
<feature type="compositionally biased region" description="Basic and acidic residues" evidence="4">
    <location>
        <begin position="161"/>
        <end position="170"/>
    </location>
</feature>
<dbReference type="Proteomes" id="UP000811619">
    <property type="component" value="Unassembled WGS sequence"/>
</dbReference>
<feature type="compositionally biased region" description="Basic and acidic residues" evidence="4">
    <location>
        <begin position="257"/>
        <end position="267"/>
    </location>
</feature>
<feature type="compositionally biased region" description="Polar residues" evidence="4">
    <location>
        <begin position="173"/>
        <end position="183"/>
    </location>
</feature>
<feature type="region of interest" description="Disordered" evidence="4">
    <location>
        <begin position="234"/>
        <end position="361"/>
    </location>
</feature>
<feature type="coiled-coil region" evidence="3">
    <location>
        <begin position="376"/>
        <end position="413"/>
    </location>
</feature>
<dbReference type="InterPro" id="IPR028211">
    <property type="entry name" value="Ntr2"/>
</dbReference>
<feature type="compositionally biased region" description="Basic residues" evidence="4">
    <location>
        <begin position="1"/>
        <end position="12"/>
    </location>
</feature>
<dbReference type="GO" id="GO:0071008">
    <property type="term" value="C:U2-type post-mRNA release spliceosomal complex"/>
    <property type="evidence" value="ECO:0007669"/>
    <property type="project" value="InterPro"/>
</dbReference>
<evidence type="ECO:0000256" key="3">
    <source>
        <dbReference type="SAM" id="Coils"/>
    </source>
</evidence>
<dbReference type="EMBL" id="SRPY01000166">
    <property type="protein sequence ID" value="KAG5927637.1"/>
    <property type="molecule type" value="Genomic_DNA"/>
</dbReference>
<evidence type="ECO:0000313" key="5">
    <source>
        <dbReference type="EMBL" id="KAG5927637.1"/>
    </source>
</evidence>
<keyword evidence="3" id="KW-0175">Coiled coil</keyword>
<dbReference type="OrthoDB" id="429427at2759"/>
<evidence type="ECO:0000256" key="4">
    <source>
        <dbReference type="SAM" id="MobiDB-lite"/>
    </source>
</evidence>
<feature type="region of interest" description="Disordered" evidence="4">
    <location>
        <begin position="418"/>
        <end position="467"/>
    </location>
</feature>
<gene>
    <name evidence="5" type="ORF">E4U42_002004</name>
</gene>
<dbReference type="PANTHER" id="PTHR12214:SF0">
    <property type="entry name" value="LD29489P"/>
    <property type="match status" value="1"/>
</dbReference>
<evidence type="ECO:0000313" key="6">
    <source>
        <dbReference type="Proteomes" id="UP000811619"/>
    </source>
</evidence>
<evidence type="ECO:0008006" key="7">
    <source>
        <dbReference type="Google" id="ProtNLM"/>
    </source>
</evidence>
<organism evidence="5 6">
    <name type="scientific">Claviceps africana</name>
    <dbReference type="NCBI Taxonomy" id="83212"/>
    <lineage>
        <taxon>Eukaryota</taxon>
        <taxon>Fungi</taxon>
        <taxon>Dikarya</taxon>
        <taxon>Ascomycota</taxon>
        <taxon>Pezizomycotina</taxon>
        <taxon>Sordariomycetes</taxon>
        <taxon>Hypocreomycetidae</taxon>
        <taxon>Hypocreales</taxon>
        <taxon>Clavicipitaceae</taxon>
        <taxon>Claviceps</taxon>
    </lineage>
</organism>